<keyword evidence="2" id="KW-1133">Transmembrane helix</keyword>
<gene>
    <name evidence="3" type="ORF">LOM8899_03265</name>
</gene>
<dbReference type="EMBL" id="FXZK01000007">
    <property type="protein sequence ID" value="SMY09103.1"/>
    <property type="molecule type" value="Genomic_DNA"/>
</dbReference>
<feature type="transmembrane region" description="Helical" evidence="2">
    <location>
        <begin position="15"/>
        <end position="35"/>
    </location>
</feature>
<accession>A0A238LHT3</accession>
<name>A0A238LHT3_9RHOB</name>
<keyword evidence="2" id="KW-0472">Membrane</keyword>
<evidence type="ECO:0000256" key="1">
    <source>
        <dbReference type="SAM" id="MobiDB-lite"/>
    </source>
</evidence>
<dbReference type="AlphaFoldDB" id="A0A238LHT3"/>
<reference evidence="3 4" key="1">
    <citation type="submission" date="2017-05" db="EMBL/GenBank/DDBJ databases">
        <authorList>
            <person name="Song R."/>
            <person name="Chenine A.L."/>
            <person name="Ruprecht R.M."/>
        </authorList>
    </citation>
    <scope>NUCLEOTIDE SEQUENCE [LARGE SCALE GENOMIC DNA]</scope>
    <source>
        <strain evidence="3 4">CECT 8899</strain>
    </source>
</reference>
<dbReference type="Proteomes" id="UP000201613">
    <property type="component" value="Unassembled WGS sequence"/>
</dbReference>
<keyword evidence="4" id="KW-1185">Reference proteome</keyword>
<sequence length="69" mass="6869">MADYISGTGRSRAPIYLGIGAVALVIILGLLSMGGGDETVPSTPLVDPEPIAGPETVAPTAPEPVAVPE</sequence>
<protein>
    <submittedName>
        <fullName evidence="3">Uncharacterized protein</fullName>
    </submittedName>
</protein>
<evidence type="ECO:0000256" key="2">
    <source>
        <dbReference type="SAM" id="Phobius"/>
    </source>
</evidence>
<dbReference type="RefSeq" id="WP_093993294.1">
    <property type="nucleotide sequence ID" value="NZ_FXZK01000007.1"/>
</dbReference>
<proteinExistence type="predicted"/>
<evidence type="ECO:0000313" key="3">
    <source>
        <dbReference type="EMBL" id="SMY09103.1"/>
    </source>
</evidence>
<evidence type="ECO:0000313" key="4">
    <source>
        <dbReference type="Proteomes" id="UP000201613"/>
    </source>
</evidence>
<feature type="region of interest" description="Disordered" evidence="1">
    <location>
        <begin position="38"/>
        <end position="69"/>
    </location>
</feature>
<keyword evidence="2" id="KW-0812">Transmembrane</keyword>
<organism evidence="3 4">
    <name type="scientific">Flavimaricola marinus</name>
    <dbReference type="NCBI Taxonomy" id="1819565"/>
    <lineage>
        <taxon>Bacteria</taxon>
        <taxon>Pseudomonadati</taxon>
        <taxon>Pseudomonadota</taxon>
        <taxon>Alphaproteobacteria</taxon>
        <taxon>Rhodobacterales</taxon>
        <taxon>Paracoccaceae</taxon>
        <taxon>Flavimaricola</taxon>
    </lineage>
</organism>